<dbReference type="EMBL" id="WIVE01000015">
    <property type="protein sequence ID" value="MQX36216.1"/>
    <property type="molecule type" value="Genomic_DNA"/>
</dbReference>
<dbReference type="AlphaFoldDB" id="A0A7X2D2Y6"/>
<keyword evidence="1" id="KW-0472">Membrane</keyword>
<name>A0A7X2D2Y6_9PROT</name>
<sequence length="164" mass="17978">METLFLLDRTEWRVVHVAGIAIFLGNVIVTAVWKALADRTGDARTIAFAQRLVTLTDWVFTAGGVALILASGYAMAALTGWLTPWGGFGPGWLQWGFGLFLASGVLWGAILIPIQIVQARMARRFQDGGPIPAVYWTLSRVWLWVGIVAILLPALNLYLMVVKP</sequence>
<gene>
    <name evidence="2" type="ORF">GHC57_06760</name>
</gene>
<accession>A0A7X2D2Y6</accession>
<evidence type="ECO:0000256" key="1">
    <source>
        <dbReference type="SAM" id="Phobius"/>
    </source>
</evidence>
<feature type="transmembrane region" description="Helical" evidence="1">
    <location>
        <begin position="58"/>
        <end position="83"/>
    </location>
</feature>
<dbReference type="RefSeq" id="WP_153342492.1">
    <property type="nucleotide sequence ID" value="NZ_WIVE01000015.1"/>
</dbReference>
<dbReference type="OrthoDB" id="9786302at2"/>
<feature type="transmembrane region" description="Helical" evidence="1">
    <location>
        <begin position="141"/>
        <end position="161"/>
    </location>
</feature>
<dbReference type="Proteomes" id="UP000434582">
    <property type="component" value="Unassembled WGS sequence"/>
</dbReference>
<comment type="caution">
    <text evidence="2">The sequence shown here is derived from an EMBL/GenBank/DDBJ whole genome shotgun (WGS) entry which is preliminary data.</text>
</comment>
<proteinExistence type="predicted"/>
<dbReference type="InterPro" id="IPR018729">
    <property type="entry name" value="DUF2269_transmembrane"/>
</dbReference>
<evidence type="ECO:0000313" key="2">
    <source>
        <dbReference type="EMBL" id="MQX36216.1"/>
    </source>
</evidence>
<keyword evidence="1" id="KW-0812">Transmembrane</keyword>
<organism evidence="2 3">
    <name type="scientific">Roseospira navarrensis</name>
    <dbReference type="NCBI Taxonomy" id="140058"/>
    <lineage>
        <taxon>Bacteria</taxon>
        <taxon>Pseudomonadati</taxon>
        <taxon>Pseudomonadota</taxon>
        <taxon>Alphaproteobacteria</taxon>
        <taxon>Rhodospirillales</taxon>
        <taxon>Rhodospirillaceae</taxon>
        <taxon>Roseospira</taxon>
    </lineage>
</organism>
<reference evidence="2 3" key="1">
    <citation type="submission" date="2019-10" db="EMBL/GenBank/DDBJ databases">
        <title>Draft whole-genome sequence of the purple nonsulfur photosynthetic bacterium Roseospira navarrensis DSM 15114.</title>
        <authorList>
            <person name="Kyndt J.A."/>
            <person name="Meyer T.E."/>
        </authorList>
    </citation>
    <scope>NUCLEOTIDE SEQUENCE [LARGE SCALE GENOMIC DNA]</scope>
    <source>
        <strain evidence="2 3">DSM 15114</strain>
    </source>
</reference>
<dbReference type="Pfam" id="PF10027">
    <property type="entry name" value="DUF2269"/>
    <property type="match status" value="1"/>
</dbReference>
<feature type="transmembrane region" description="Helical" evidence="1">
    <location>
        <begin position="14"/>
        <end position="37"/>
    </location>
</feature>
<evidence type="ECO:0000313" key="3">
    <source>
        <dbReference type="Proteomes" id="UP000434582"/>
    </source>
</evidence>
<keyword evidence="1" id="KW-1133">Transmembrane helix</keyword>
<protein>
    <submittedName>
        <fullName evidence="2">DUF2269 family protein</fullName>
    </submittedName>
</protein>
<keyword evidence="3" id="KW-1185">Reference proteome</keyword>
<feature type="transmembrane region" description="Helical" evidence="1">
    <location>
        <begin position="95"/>
        <end position="114"/>
    </location>
</feature>